<dbReference type="PANTHER" id="PTHR31912:SF34">
    <property type="entry name" value="NOTOCHORD-RELATED PROTEIN"/>
    <property type="match status" value="1"/>
</dbReference>
<evidence type="ECO:0000313" key="2">
    <source>
        <dbReference type="EMBL" id="KIK60057.1"/>
    </source>
</evidence>
<name>A0A0D0CN16_9AGAR</name>
<evidence type="ECO:0000256" key="1">
    <source>
        <dbReference type="SAM" id="MobiDB-lite"/>
    </source>
</evidence>
<dbReference type="OrthoDB" id="2881727at2759"/>
<sequence>MHRRRLQPVPLPFQTSIQSSTSLSSANDLPTTSSAANVVMGPLMHTLQELISTHTESHPQSPLPSHLYDNLFTQIELAPPHKEAFVQHLSQNFQDYLVSGISPEDVSDEDSSNGEPVDDISLHSMQSPEVISWAVRVLGVPDVPSVASMKNVQKMLDAICGVRTLQNHGALGHVYYTNSLEDIVSQEMANPYVHSRLSFYPLDANGYVDSASNALRWLQELDPNLTTPMIQLENESGFREDFYLFEPCRLSSGDYCMPYWWIKRIHADMVGKEELVRLTWQIHPHGDGWVVASAEQRTIPISEFATSFLTLKQSYKAGSIPDPGNIVGIQDAHGGFLPWTYTSDPQKGNNWRQKADGHCVYAFPIWLYCDDTSGNKSKKWNKHNSFLFTAAGLNCQDAHAQYHVHFLATSNITPPLKMLDGIVEQLEKDETHGIWSYDFETKEMVLLIVSVLAMLGDNLMQSEFACHVGFMGKLFCHCCFVKGKDQEQQPGGLRIATDNASVSSDSGSDGSAQRFKPETIQDMVQ</sequence>
<feature type="region of interest" description="Disordered" evidence="1">
    <location>
        <begin position="1"/>
        <end position="29"/>
    </location>
</feature>
<evidence type="ECO:0000313" key="3">
    <source>
        <dbReference type="Proteomes" id="UP000053593"/>
    </source>
</evidence>
<feature type="compositionally biased region" description="Low complexity" evidence="1">
    <location>
        <begin position="501"/>
        <end position="511"/>
    </location>
</feature>
<organism evidence="2 3">
    <name type="scientific">Collybiopsis luxurians FD-317 M1</name>
    <dbReference type="NCBI Taxonomy" id="944289"/>
    <lineage>
        <taxon>Eukaryota</taxon>
        <taxon>Fungi</taxon>
        <taxon>Dikarya</taxon>
        <taxon>Basidiomycota</taxon>
        <taxon>Agaricomycotina</taxon>
        <taxon>Agaricomycetes</taxon>
        <taxon>Agaricomycetidae</taxon>
        <taxon>Agaricales</taxon>
        <taxon>Marasmiineae</taxon>
        <taxon>Omphalotaceae</taxon>
        <taxon>Collybiopsis</taxon>
        <taxon>Collybiopsis luxurians</taxon>
    </lineage>
</organism>
<dbReference type="Proteomes" id="UP000053593">
    <property type="component" value="Unassembled WGS sequence"/>
</dbReference>
<dbReference type="PANTHER" id="PTHR31912">
    <property type="entry name" value="IP13529P"/>
    <property type="match status" value="1"/>
</dbReference>
<feature type="region of interest" description="Disordered" evidence="1">
    <location>
        <begin position="491"/>
        <end position="525"/>
    </location>
</feature>
<reference evidence="2 3" key="1">
    <citation type="submission" date="2014-04" db="EMBL/GenBank/DDBJ databases">
        <title>Evolutionary Origins and Diversification of the Mycorrhizal Mutualists.</title>
        <authorList>
            <consortium name="DOE Joint Genome Institute"/>
            <consortium name="Mycorrhizal Genomics Consortium"/>
            <person name="Kohler A."/>
            <person name="Kuo A."/>
            <person name="Nagy L.G."/>
            <person name="Floudas D."/>
            <person name="Copeland A."/>
            <person name="Barry K.W."/>
            <person name="Cichocki N."/>
            <person name="Veneault-Fourrey C."/>
            <person name="LaButti K."/>
            <person name="Lindquist E.A."/>
            <person name="Lipzen A."/>
            <person name="Lundell T."/>
            <person name="Morin E."/>
            <person name="Murat C."/>
            <person name="Riley R."/>
            <person name="Ohm R."/>
            <person name="Sun H."/>
            <person name="Tunlid A."/>
            <person name="Henrissat B."/>
            <person name="Grigoriev I.V."/>
            <person name="Hibbett D.S."/>
            <person name="Martin F."/>
        </authorList>
    </citation>
    <scope>NUCLEOTIDE SEQUENCE [LARGE SCALE GENOMIC DNA]</scope>
    <source>
        <strain evidence="2 3">FD-317 M1</strain>
    </source>
</reference>
<gene>
    <name evidence="2" type="ORF">GYMLUDRAFT_244835</name>
</gene>
<protein>
    <submittedName>
        <fullName evidence="2">Uncharacterized protein</fullName>
    </submittedName>
</protein>
<accession>A0A0D0CN16</accession>
<dbReference type="EMBL" id="KN834777">
    <property type="protein sequence ID" value="KIK60057.1"/>
    <property type="molecule type" value="Genomic_DNA"/>
</dbReference>
<feature type="compositionally biased region" description="Low complexity" evidence="1">
    <location>
        <begin position="14"/>
        <end position="25"/>
    </location>
</feature>
<dbReference type="HOGENOM" id="CLU_518797_0_0_1"/>
<dbReference type="AlphaFoldDB" id="A0A0D0CN16"/>
<keyword evidence="3" id="KW-1185">Reference proteome</keyword>
<proteinExistence type="predicted"/>